<protein>
    <submittedName>
        <fullName evidence="1">DUF3168 domain-containing protein</fullName>
    </submittedName>
</protein>
<reference evidence="1 2" key="1">
    <citation type="submission" date="2018-11" db="EMBL/GenBank/DDBJ databases">
        <title>Genomes From Bacteria Associated with the Canine Oral Cavity: a Test Case for Automated Genome-Based Taxonomic Assignment.</title>
        <authorList>
            <person name="Coil D.A."/>
            <person name="Jospin G."/>
            <person name="Darling A.E."/>
            <person name="Wallis C."/>
            <person name="Davis I.J."/>
            <person name="Harris S."/>
            <person name="Eisen J.A."/>
            <person name="Holcombe L.J."/>
            <person name="O'Flynn C."/>
        </authorList>
    </citation>
    <scope>NUCLEOTIDE SEQUENCE [LARGE SCALE GENOMIC DNA]</scope>
    <source>
        <strain evidence="1 2">COT-280</strain>
    </source>
</reference>
<comment type="caution">
    <text evidence="1">The sequence shown here is derived from an EMBL/GenBank/DDBJ whole genome shotgun (WGS) entry which is preliminary data.</text>
</comment>
<name>A0A3P2A687_9NEIS</name>
<evidence type="ECO:0000313" key="2">
    <source>
        <dbReference type="Proteomes" id="UP000269923"/>
    </source>
</evidence>
<accession>A0A3P2A687</accession>
<organism evidence="1 2">
    <name type="scientific">Conchiformibius steedae</name>
    <dbReference type="NCBI Taxonomy" id="153493"/>
    <lineage>
        <taxon>Bacteria</taxon>
        <taxon>Pseudomonadati</taxon>
        <taxon>Pseudomonadota</taxon>
        <taxon>Betaproteobacteria</taxon>
        <taxon>Neisseriales</taxon>
        <taxon>Neisseriaceae</taxon>
        <taxon>Conchiformibius</taxon>
    </lineage>
</organism>
<keyword evidence="2" id="KW-1185">Reference proteome</keyword>
<dbReference type="EMBL" id="RQYC01000006">
    <property type="protein sequence ID" value="RRD90428.1"/>
    <property type="molecule type" value="Genomic_DNA"/>
</dbReference>
<dbReference type="Pfam" id="PF11367">
    <property type="entry name" value="Tail_completion_gp17"/>
    <property type="match status" value="1"/>
</dbReference>
<dbReference type="Proteomes" id="UP000269923">
    <property type="component" value="Unassembled WGS sequence"/>
</dbReference>
<sequence>MVERKIIHTIKTVLPELKVYHDFAPESAAPPFVLLARVGGAGRRYLGGDATAEVRMQISVWAGDRLAAITLSEQIEAALSALPEVSAAEAAVSVFDVDTGWRGMRQDFMVLAQA</sequence>
<dbReference type="OrthoDB" id="8612771at2"/>
<proteinExistence type="predicted"/>
<dbReference type="AlphaFoldDB" id="A0A3P2A687"/>
<gene>
    <name evidence="1" type="ORF">EII21_05785</name>
</gene>
<dbReference type="RefSeq" id="WP_124794660.1">
    <property type="nucleotide sequence ID" value="NZ_RQYC01000006.1"/>
</dbReference>
<evidence type="ECO:0000313" key="1">
    <source>
        <dbReference type="EMBL" id="RRD90428.1"/>
    </source>
</evidence>
<dbReference type="InterPro" id="IPR021508">
    <property type="entry name" value="Gp17-like"/>
</dbReference>